<dbReference type="InterPro" id="IPR005829">
    <property type="entry name" value="Sugar_transporter_CS"/>
</dbReference>
<dbReference type="InterPro" id="IPR020846">
    <property type="entry name" value="MFS_dom"/>
</dbReference>
<feature type="transmembrane region" description="Helical" evidence="5">
    <location>
        <begin position="29"/>
        <end position="52"/>
    </location>
</feature>
<evidence type="ECO:0000256" key="4">
    <source>
        <dbReference type="ARBA" id="ARBA00023136"/>
    </source>
</evidence>
<dbReference type="Pfam" id="PF00083">
    <property type="entry name" value="Sugar_tr"/>
    <property type="match status" value="1"/>
</dbReference>
<keyword evidence="4 5" id="KW-0472">Membrane</keyword>
<feature type="transmembrane region" description="Helical" evidence="5">
    <location>
        <begin position="188"/>
        <end position="211"/>
    </location>
</feature>
<evidence type="ECO:0000313" key="7">
    <source>
        <dbReference type="EnsemblMetazoa" id="XP_020914661.1"/>
    </source>
</evidence>
<feature type="domain" description="Major facilitator superfamily (MFS) profile" evidence="6">
    <location>
        <begin position="39"/>
        <end position="314"/>
    </location>
</feature>
<keyword evidence="3 5" id="KW-1133">Transmembrane helix</keyword>
<evidence type="ECO:0000256" key="3">
    <source>
        <dbReference type="ARBA" id="ARBA00022989"/>
    </source>
</evidence>
<evidence type="ECO:0000313" key="8">
    <source>
        <dbReference type="Proteomes" id="UP000887567"/>
    </source>
</evidence>
<evidence type="ECO:0000256" key="2">
    <source>
        <dbReference type="ARBA" id="ARBA00022692"/>
    </source>
</evidence>
<dbReference type="OMA" id="ETTIAME"/>
<reference evidence="7" key="1">
    <citation type="submission" date="2022-11" db="UniProtKB">
        <authorList>
            <consortium name="EnsemblMetazoa"/>
        </authorList>
    </citation>
    <scope>IDENTIFICATION</scope>
</reference>
<sequence length="314" mass="35436">MEKEDGSNREDTFDDVFSQIKSFGRYQHCVYWFITAMKIPMAVQFGSMIFSYGTQKFKCDSSNVTCPLSKCCNNCTSYSFDQKYVSAVSEWGLICDRAYVTAFMQSSFYMGMLCGSIVGGWVADRFGRKKCMFGSLFLMAAFSLCGAFVNSPIAVIIVRFCVGNGIASTMVSHYALSIELVGPTKRTFAGVATGLFWNVGGAIDVTIAYLLPYWRHTVIAGSIPGFLFLPFYLILPESPRWLVTQGRLDEAQTILEKFGGKKDKPVDKQQLRSTLEKVRNAQLQQQKVRQNFHIIDLFKTPRLRRFSLVIGFSW</sequence>
<dbReference type="GeneID" id="110252226"/>
<evidence type="ECO:0000259" key="6">
    <source>
        <dbReference type="PROSITE" id="PS50850"/>
    </source>
</evidence>
<dbReference type="OrthoDB" id="5296287at2759"/>
<evidence type="ECO:0000256" key="1">
    <source>
        <dbReference type="ARBA" id="ARBA00004141"/>
    </source>
</evidence>
<evidence type="ECO:0000256" key="5">
    <source>
        <dbReference type="SAM" id="Phobius"/>
    </source>
</evidence>
<dbReference type="PROSITE" id="PS50850">
    <property type="entry name" value="MFS"/>
    <property type="match status" value="1"/>
</dbReference>
<dbReference type="InterPro" id="IPR036259">
    <property type="entry name" value="MFS_trans_sf"/>
</dbReference>
<dbReference type="Gene3D" id="1.20.1250.20">
    <property type="entry name" value="MFS general substrate transporter like domains"/>
    <property type="match status" value="1"/>
</dbReference>
<accession>A0A913Y5C2</accession>
<dbReference type="PANTHER" id="PTHR24064">
    <property type="entry name" value="SOLUTE CARRIER FAMILY 22 MEMBER"/>
    <property type="match status" value="1"/>
</dbReference>
<feature type="transmembrane region" description="Helical" evidence="5">
    <location>
        <begin position="131"/>
        <end position="150"/>
    </location>
</feature>
<protein>
    <recommendedName>
        <fullName evidence="6">Major facilitator superfamily (MFS) profile domain-containing protein</fullName>
    </recommendedName>
</protein>
<dbReference type="GO" id="GO:0016020">
    <property type="term" value="C:membrane"/>
    <property type="evidence" value="ECO:0007669"/>
    <property type="project" value="UniProtKB-SubCell"/>
</dbReference>
<keyword evidence="8" id="KW-1185">Reference proteome</keyword>
<organism evidence="7 8">
    <name type="scientific">Exaiptasia diaphana</name>
    <name type="common">Tropical sea anemone</name>
    <name type="synonym">Aiptasia pulchella</name>
    <dbReference type="NCBI Taxonomy" id="2652724"/>
    <lineage>
        <taxon>Eukaryota</taxon>
        <taxon>Metazoa</taxon>
        <taxon>Cnidaria</taxon>
        <taxon>Anthozoa</taxon>
        <taxon>Hexacorallia</taxon>
        <taxon>Actiniaria</taxon>
        <taxon>Aiptasiidae</taxon>
        <taxon>Exaiptasia</taxon>
    </lineage>
</organism>
<dbReference type="SUPFAM" id="SSF103473">
    <property type="entry name" value="MFS general substrate transporter"/>
    <property type="match status" value="1"/>
</dbReference>
<dbReference type="AlphaFoldDB" id="A0A913Y5C2"/>
<comment type="subcellular location">
    <subcellularLocation>
        <location evidence="1">Membrane</location>
        <topology evidence="1">Multi-pass membrane protein</topology>
    </subcellularLocation>
</comment>
<dbReference type="KEGG" id="epa:110252226"/>
<feature type="transmembrane region" description="Helical" evidence="5">
    <location>
        <begin position="106"/>
        <end position="124"/>
    </location>
</feature>
<proteinExistence type="predicted"/>
<dbReference type="RefSeq" id="XP_020914661.1">
    <property type="nucleotide sequence ID" value="XM_021059002.2"/>
</dbReference>
<name>A0A913Y5C2_EXADI</name>
<dbReference type="InterPro" id="IPR005828">
    <property type="entry name" value="MFS_sugar_transport-like"/>
</dbReference>
<dbReference type="PROSITE" id="PS00216">
    <property type="entry name" value="SUGAR_TRANSPORT_1"/>
    <property type="match status" value="1"/>
</dbReference>
<keyword evidence="2 5" id="KW-0812">Transmembrane</keyword>
<feature type="transmembrane region" description="Helical" evidence="5">
    <location>
        <begin position="217"/>
        <end position="235"/>
    </location>
</feature>
<dbReference type="EnsemblMetazoa" id="XM_021059002.2">
    <property type="protein sequence ID" value="XP_020914661.1"/>
    <property type="gene ID" value="LOC110252226"/>
</dbReference>
<dbReference type="GO" id="GO:0022857">
    <property type="term" value="F:transmembrane transporter activity"/>
    <property type="evidence" value="ECO:0007669"/>
    <property type="project" value="InterPro"/>
</dbReference>
<dbReference type="Proteomes" id="UP000887567">
    <property type="component" value="Unplaced"/>
</dbReference>